<name>A0A192A399_9RALS</name>
<dbReference type="InterPro" id="IPR003317">
    <property type="entry name" value="Cyt-d_oxidase_su2"/>
</dbReference>
<dbReference type="GO" id="GO:0009055">
    <property type="term" value="F:electron transfer activity"/>
    <property type="evidence" value="ECO:0007669"/>
    <property type="project" value="TreeGrafter"/>
</dbReference>
<organism evidence="7 8">
    <name type="scientific">Ralstonia insidiosa</name>
    <dbReference type="NCBI Taxonomy" id="190721"/>
    <lineage>
        <taxon>Bacteria</taxon>
        <taxon>Pseudomonadati</taxon>
        <taxon>Pseudomonadota</taxon>
        <taxon>Betaproteobacteria</taxon>
        <taxon>Burkholderiales</taxon>
        <taxon>Burkholderiaceae</taxon>
        <taxon>Ralstonia</taxon>
    </lineage>
</organism>
<dbReference type="PANTHER" id="PTHR43141">
    <property type="entry name" value="CYTOCHROME BD2 SUBUNIT II"/>
    <property type="match status" value="1"/>
</dbReference>
<dbReference type="OrthoDB" id="9776710at2"/>
<dbReference type="GO" id="GO:0019646">
    <property type="term" value="P:aerobic electron transport chain"/>
    <property type="evidence" value="ECO:0007669"/>
    <property type="project" value="TreeGrafter"/>
</dbReference>
<evidence type="ECO:0000313" key="8">
    <source>
        <dbReference type="Proteomes" id="UP000078572"/>
    </source>
</evidence>
<dbReference type="GeneID" id="61528333"/>
<comment type="similarity">
    <text evidence="2">Belongs to the cytochrome ubiquinol oxidase subunit 2 family.</text>
</comment>
<evidence type="ECO:0000256" key="4">
    <source>
        <dbReference type="ARBA" id="ARBA00022692"/>
    </source>
</evidence>
<dbReference type="Pfam" id="PF02322">
    <property type="entry name" value="Cyt_bd_oxida_II"/>
    <property type="match status" value="1"/>
</dbReference>
<reference evidence="8" key="1">
    <citation type="submission" date="2016-06" db="EMBL/GenBank/DDBJ databases">
        <authorList>
            <person name="Xu Y."/>
            <person name="Nagy A."/>
            <person name="Yan X."/>
            <person name="Kim S.W."/>
            <person name="Haley B."/>
            <person name="Liu N.T."/>
            <person name="Nou X."/>
        </authorList>
    </citation>
    <scope>NUCLEOTIDE SEQUENCE [LARGE SCALE GENOMIC DNA]</scope>
    <source>
        <strain evidence="8">ATCC 49129</strain>
    </source>
</reference>
<evidence type="ECO:0000256" key="1">
    <source>
        <dbReference type="ARBA" id="ARBA00004651"/>
    </source>
</evidence>
<dbReference type="GO" id="GO:0016682">
    <property type="term" value="F:oxidoreductase activity, acting on diphenols and related substances as donors, oxygen as acceptor"/>
    <property type="evidence" value="ECO:0007669"/>
    <property type="project" value="TreeGrafter"/>
</dbReference>
<sequence>MQIDLPVIWAGIIGFGVFLYVMLDGFDLGIGLLFPFFESKAHRQVMMNTVAPVWDGNETFLVLGGAGLYGAFPVVYSTLLPANYLPLILMVVGLIFRGAAFELRGKARRTQNLWDLAFICGSALAAFCQGIVLGSLLQGIKIADGRFVGGAFDWLSPFSLFCGFGVMFTYAMLGCGWLIMKTEGRLQHEMRLLMRPLTGVLLGIMAVISLWTVIGLPAVAHRWFGSGNLGWFLPVPILVVACVWGIFSASRRAHHHATPFLLALALVFLGYTGLVISIWPNIVPPSLTIWQASSSHSSQLFALVGTVIVLPIILVYNAMQYRVFRGKVREGDPGYHH</sequence>
<evidence type="ECO:0000256" key="3">
    <source>
        <dbReference type="ARBA" id="ARBA00022475"/>
    </source>
</evidence>
<evidence type="ECO:0000256" key="5">
    <source>
        <dbReference type="ARBA" id="ARBA00022989"/>
    </source>
</evidence>
<dbReference type="Proteomes" id="UP000078572">
    <property type="component" value="Chromosome 2"/>
</dbReference>
<dbReference type="GO" id="GO:0005886">
    <property type="term" value="C:plasma membrane"/>
    <property type="evidence" value="ECO:0007669"/>
    <property type="project" value="UniProtKB-SubCell"/>
</dbReference>
<protein>
    <submittedName>
        <fullName evidence="7">Cytochrome d ubiquinol oxidase subunit II</fullName>
    </submittedName>
</protein>
<keyword evidence="3" id="KW-1003">Cell membrane</keyword>
<proteinExistence type="inferred from homology"/>
<keyword evidence="6" id="KW-0472">Membrane</keyword>
<dbReference type="GO" id="GO:0070069">
    <property type="term" value="C:cytochrome complex"/>
    <property type="evidence" value="ECO:0007669"/>
    <property type="project" value="TreeGrafter"/>
</dbReference>
<evidence type="ECO:0000313" key="7">
    <source>
        <dbReference type="EMBL" id="ANJ74859.1"/>
    </source>
</evidence>
<dbReference type="EMBL" id="CP016023">
    <property type="protein sequence ID" value="ANJ74859.1"/>
    <property type="molecule type" value="Genomic_DNA"/>
</dbReference>
<comment type="subcellular location">
    <subcellularLocation>
        <location evidence="1">Cell membrane</location>
        <topology evidence="1">Multi-pass membrane protein</topology>
    </subcellularLocation>
</comment>
<evidence type="ECO:0000256" key="2">
    <source>
        <dbReference type="ARBA" id="ARBA00007543"/>
    </source>
</evidence>
<keyword evidence="4" id="KW-0812">Transmembrane</keyword>
<dbReference type="RefSeq" id="WP_064807049.1">
    <property type="nucleotide sequence ID" value="NZ_CP016023.1"/>
</dbReference>
<keyword evidence="5" id="KW-1133">Transmembrane helix</keyword>
<dbReference type="NCBIfam" id="TIGR00203">
    <property type="entry name" value="cydB"/>
    <property type="match status" value="1"/>
</dbReference>
<dbReference type="PANTHER" id="PTHR43141:SF4">
    <property type="entry name" value="CYTOCHROME BD2 SUBUNIT II"/>
    <property type="match status" value="1"/>
</dbReference>
<keyword evidence="8" id="KW-1185">Reference proteome</keyword>
<dbReference type="STRING" id="190721.ACS15_4258"/>
<evidence type="ECO:0000256" key="6">
    <source>
        <dbReference type="ARBA" id="ARBA00023136"/>
    </source>
</evidence>
<accession>A0A192A399</accession>
<gene>
    <name evidence="7" type="ORF">A9Y76_20070</name>
</gene>
<dbReference type="AlphaFoldDB" id="A0A192A399"/>